<protein>
    <submittedName>
        <fullName evidence="2">Uncharacterized protein</fullName>
    </submittedName>
</protein>
<accession>A0AAE0F1K3</accession>
<gene>
    <name evidence="2" type="ORF">CYMTET_42382</name>
</gene>
<dbReference type="AlphaFoldDB" id="A0AAE0F1K3"/>
<comment type="caution">
    <text evidence="2">The sequence shown here is derived from an EMBL/GenBank/DDBJ whole genome shotgun (WGS) entry which is preliminary data.</text>
</comment>
<dbReference type="EMBL" id="LGRX02028382">
    <property type="protein sequence ID" value="KAK3248139.1"/>
    <property type="molecule type" value="Genomic_DNA"/>
</dbReference>
<name>A0AAE0F1K3_9CHLO</name>
<sequence length="260" mass="29387">MLALCDALQFHWLKPYLKNKFKSFSEGSMYHSQAQRTFVMYYVDLEDEAKLTDILGKLGYQDYFKEPQVRRALATKKMSENDEGSEATVTTAPGELRLIMRDRVEGSTQGLLNQKKMEVQGAFGEDCPQQHDQQKKAAWVKCIRAQAFETLENAAQKATEKLRRAVRWLKRTHPVTVVAPSEAEPEVAPTQASTPTEVQIKFPLFGRGSQGHPCVKGVYQRALQPFTRHAGWKERKKYDDEKDNKKPGGKGRGAKPAANA</sequence>
<organism evidence="2 3">
    <name type="scientific">Cymbomonas tetramitiformis</name>
    <dbReference type="NCBI Taxonomy" id="36881"/>
    <lineage>
        <taxon>Eukaryota</taxon>
        <taxon>Viridiplantae</taxon>
        <taxon>Chlorophyta</taxon>
        <taxon>Pyramimonadophyceae</taxon>
        <taxon>Pyramimonadales</taxon>
        <taxon>Pyramimonadaceae</taxon>
        <taxon>Cymbomonas</taxon>
    </lineage>
</organism>
<dbReference type="Proteomes" id="UP001190700">
    <property type="component" value="Unassembled WGS sequence"/>
</dbReference>
<feature type="compositionally biased region" description="Basic and acidic residues" evidence="1">
    <location>
        <begin position="231"/>
        <end position="246"/>
    </location>
</feature>
<evidence type="ECO:0000313" key="3">
    <source>
        <dbReference type="Proteomes" id="UP001190700"/>
    </source>
</evidence>
<evidence type="ECO:0000256" key="1">
    <source>
        <dbReference type="SAM" id="MobiDB-lite"/>
    </source>
</evidence>
<reference evidence="2 3" key="1">
    <citation type="journal article" date="2015" name="Genome Biol. Evol.">
        <title>Comparative Genomics of a Bacterivorous Green Alga Reveals Evolutionary Causalities and Consequences of Phago-Mixotrophic Mode of Nutrition.</title>
        <authorList>
            <person name="Burns J.A."/>
            <person name="Paasch A."/>
            <person name="Narechania A."/>
            <person name="Kim E."/>
        </authorList>
    </citation>
    <scope>NUCLEOTIDE SEQUENCE [LARGE SCALE GENOMIC DNA]</scope>
    <source>
        <strain evidence="2 3">PLY_AMNH</strain>
    </source>
</reference>
<evidence type="ECO:0000313" key="2">
    <source>
        <dbReference type="EMBL" id="KAK3248139.1"/>
    </source>
</evidence>
<proteinExistence type="predicted"/>
<feature type="region of interest" description="Disordered" evidence="1">
    <location>
        <begin position="229"/>
        <end position="260"/>
    </location>
</feature>
<keyword evidence="3" id="KW-1185">Reference proteome</keyword>